<evidence type="ECO:0000256" key="1">
    <source>
        <dbReference type="SAM" id="Phobius"/>
    </source>
</evidence>
<dbReference type="EMBL" id="BAAASK010000021">
    <property type="protein sequence ID" value="GAA2695616.1"/>
    <property type="molecule type" value="Genomic_DNA"/>
</dbReference>
<comment type="caution">
    <text evidence="2">The sequence shown here is derived from an EMBL/GenBank/DDBJ whole genome shotgun (WGS) entry which is preliminary data.</text>
</comment>
<sequence>MSGVLDRVRYLAADPTPDRFVPAPPVAPYSPAAGTGSEILDILAWCVTAGGVFGLIVVGIRMSLQLRRGEPGEGGDHFRGVFFVGLACLIGTTAGPLVEFLGDLSLHPPSSK</sequence>
<evidence type="ECO:0000313" key="3">
    <source>
        <dbReference type="Proteomes" id="UP001499989"/>
    </source>
</evidence>
<evidence type="ECO:0000313" key="2">
    <source>
        <dbReference type="EMBL" id="GAA2695616.1"/>
    </source>
</evidence>
<gene>
    <name evidence="2" type="ORF">GCM10010310_57410</name>
</gene>
<protein>
    <recommendedName>
        <fullName evidence="4">Integral membrane protein</fullName>
    </recommendedName>
</protein>
<dbReference type="Proteomes" id="UP001499989">
    <property type="component" value="Unassembled WGS sequence"/>
</dbReference>
<organism evidence="2 3">
    <name type="scientific">Streptomyces violaceolatus</name>
    <dbReference type="NCBI Taxonomy" id="67378"/>
    <lineage>
        <taxon>Bacteria</taxon>
        <taxon>Bacillati</taxon>
        <taxon>Actinomycetota</taxon>
        <taxon>Actinomycetes</taxon>
        <taxon>Kitasatosporales</taxon>
        <taxon>Streptomycetaceae</taxon>
        <taxon>Streptomyces</taxon>
        <taxon>Streptomyces violaceoruber group</taxon>
    </lineage>
</organism>
<feature type="transmembrane region" description="Helical" evidence="1">
    <location>
        <begin position="42"/>
        <end position="60"/>
    </location>
</feature>
<keyword evidence="1" id="KW-1133">Transmembrane helix</keyword>
<proteinExistence type="predicted"/>
<keyword evidence="1" id="KW-0812">Transmembrane</keyword>
<feature type="transmembrane region" description="Helical" evidence="1">
    <location>
        <begin position="81"/>
        <end position="102"/>
    </location>
</feature>
<reference evidence="2 3" key="1">
    <citation type="journal article" date="2019" name="Int. J. Syst. Evol. Microbiol.">
        <title>The Global Catalogue of Microorganisms (GCM) 10K type strain sequencing project: providing services to taxonomists for standard genome sequencing and annotation.</title>
        <authorList>
            <consortium name="The Broad Institute Genomics Platform"/>
            <consortium name="The Broad Institute Genome Sequencing Center for Infectious Disease"/>
            <person name="Wu L."/>
            <person name="Ma J."/>
        </authorList>
    </citation>
    <scope>NUCLEOTIDE SEQUENCE [LARGE SCALE GENOMIC DNA]</scope>
    <source>
        <strain evidence="2 3">JCM 4531</strain>
    </source>
</reference>
<keyword evidence="1" id="KW-0472">Membrane</keyword>
<accession>A0ABN3T858</accession>
<evidence type="ECO:0008006" key="4">
    <source>
        <dbReference type="Google" id="ProtNLM"/>
    </source>
</evidence>
<name>A0ABN3T858_9ACTN</name>
<keyword evidence="3" id="KW-1185">Reference proteome</keyword>